<feature type="transmembrane region" description="Helical" evidence="1">
    <location>
        <begin position="177"/>
        <end position="196"/>
    </location>
</feature>
<feature type="transmembrane region" description="Helical" evidence="1">
    <location>
        <begin position="40"/>
        <end position="60"/>
    </location>
</feature>
<protein>
    <recommendedName>
        <fullName evidence="2">KAP NTPase domain-containing protein</fullName>
    </recommendedName>
</protein>
<dbReference type="Pfam" id="PF07693">
    <property type="entry name" value="KAP_NTPase"/>
    <property type="match status" value="1"/>
</dbReference>
<dbReference type="InterPro" id="IPR011646">
    <property type="entry name" value="KAP_P-loop"/>
</dbReference>
<name>A0A372FUB7_9ACTN</name>
<dbReference type="AlphaFoldDB" id="A0A372FUB7"/>
<organism evidence="3 4">
    <name type="scientific">Micromonospora craniellae</name>
    <dbReference type="NCBI Taxonomy" id="2294034"/>
    <lineage>
        <taxon>Bacteria</taxon>
        <taxon>Bacillati</taxon>
        <taxon>Actinomycetota</taxon>
        <taxon>Actinomycetes</taxon>
        <taxon>Micromonosporales</taxon>
        <taxon>Micromonosporaceae</taxon>
        <taxon>Micromonospora</taxon>
    </lineage>
</organism>
<gene>
    <name evidence="3" type="ORF">D0Q02_22185</name>
</gene>
<accession>A0A372FUB7</accession>
<proteinExistence type="predicted"/>
<evidence type="ECO:0000256" key="1">
    <source>
        <dbReference type="SAM" id="Phobius"/>
    </source>
</evidence>
<feature type="transmembrane region" description="Helical" evidence="1">
    <location>
        <begin position="66"/>
        <end position="90"/>
    </location>
</feature>
<dbReference type="InterPro" id="IPR027417">
    <property type="entry name" value="P-loop_NTPase"/>
</dbReference>
<comment type="caution">
    <text evidence="3">The sequence shown here is derived from an EMBL/GenBank/DDBJ whole genome shotgun (WGS) entry which is preliminary data.</text>
</comment>
<feature type="transmembrane region" description="Helical" evidence="1">
    <location>
        <begin position="234"/>
        <end position="251"/>
    </location>
</feature>
<evidence type="ECO:0000313" key="4">
    <source>
        <dbReference type="Proteomes" id="UP000262621"/>
    </source>
</evidence>
<keyword evidence="1" id="KW-0812">Transmembrane</keyword>
<dbReference type="Proteomes" id="UP000262621">
    <property type="component" value="Unassembled WGS sequence"/>
</dbReference>
<feature type="transmembrane region" description="Helical" evidence="1">
    <location>
        <begin position="441"/>
        <end position="459"/>
    </location>
</feature>
<evidence type="ECO:0000313" key="3">
    <source>
        <dbReference type="EMBL" id="RFS44402.1"/>
    </source>
</evidence>
<dbReference type="EMBL" id="QVFU01000030">
    <property type="protein sequence ID" value="RFS44402.1"/>
    <property type="molecule type" value="Genomic_DNA"/>
</dbReference>
<keyword evidence="1" id="KW-1133">Transmembrane helix</keyword>
<reference evidence="3 4" key="1">
    <citation type="submission" date="2018-08" db="EMBL/GenBank/DDBJ databases">
        <title>Verrucosispora craniellae sp. nov., isolated from a marine sponge in the South China Sea.</title>
        <authorList>
            <person name="Li L."/>
            <person name="Lin H.W."/>
        </authorList>
    </citation>
    <scope>NUCLEOTIDE SEQUENCE [LARGE SCALE GENOMIC DNA]</scope>
    <source>
        <strain evidence="3 4">LHW63014</strain>
    </source>
</reference>
<keyword evidence="4" id="KW-1185">Reference proteome</keyword>
<sequence>MSVSALREQHRAAVIACLRSMRETADGQPGRVAVLGSGRFTWLLGAGPLFFAALFAWSFASAYSTVAAISLGVLLGIATILAALTITAMATVDDVDRILEAIRSRLERIWLRLQHNVAEFLRSHYAETAEREGGKHEFQRLRAAYPNFWEQAVWATTEPPIDVFRALSDYRRAGARGLIRSSLLLVLLCTVAISLAEPVARLCRALYQGTVMPSDVTGRWTAAVRATDLPQLDFYLLLGLLIIAAVALVRGTPRWLVSWIKPAMQWSTASHTLIQDRLRAAFEAHANEPGHMAVLPSMPISPTLADVSADRLVDRSEIEQIRDQVFFLGAHAVAISGSRGVGKTTMLRSLTEESPHPDTFGLMISAPVRYEPRDFMLHLYAQLCEAVVHRIGRQRPPTLRRRGLRALRRLTITLLSLAVVICLLAMVFPGTRRLVVDGHPLPQLAGTYLVLGVAIFLLARRLWAGDQTERLGLSAEATRRLRQIRFLQTLSVEHSGQAAPWSVQLGWKWGRQWAEQPLSLPDVVAAYREFTSKVAAWWRDETDGHGHLIIAIDELDRIAEPELAERFLNEIKAIFGVERCAYLVSVSEEALVNFERRVVRTRTVFDSAFDHVVHLRPMLIAESVALLRHRLSGVPSSFWMLCHCLAGGMPRDVLRVARLMIGLHRGSNVGKDLDAVTAQLVTLEAQAVKRGFQQRVARDATDDGDPKLVKLMSDPQWPDITIDGLRTAADELLADPEPTEASTALAAALLYYSVVLEVFRHDSQILASWGQSNPDKDPLAVDLAHAHEQLAVDPPMALQQLRQVQGHLAAE</sequence>
<keyword evidence="1" id="KW-0472">Membrane</keyword>
<feature type="domain" description="KAP NTPase" evidence="2">
    <location>
        <begin position="332"/>
        <end position="593"/>
    </location>
</feature>
<evidence type="ECO:0000259" key="2">
    <source>
        <dbReference type="Pfam" id="PF07693"/>
    </source>
</evidence>
<dbReference type="SUPFAM" id="SSF52540">
    <property type="entry name" value="P-loop containing nucleoside triphosphate hydrolases"/>
    <property type="match status" value="1"/>
</dbReference>
<feature type="transmembrane region" description="Helical" evidence="1">
    <location>
        <begin position="410"/>
        <end position="429"/>
    </location>
</feature>